<feature type="transmembrane region" description="Helical" evidence="2">
    <location>
        <begin position="821"/>
        <end position="842"/>
    </location>
</feature>
<keyword evidence="2" id="KW-1133">Transmembrane helix</keyword>
<dbReference type="NCBIfam" id="NF041559">
    <property type="entry name" value="BTH_I2691_fam"/>
    <property type="match status" value="1"/>
</dbReference>
<evidence type="ECO:0000256" key="2">
    <source>
        <dbReference type="SAM" id="Phobius"/>
    </source>
</evidence>
<name>A0A2N4TJB3_RALPI</name>
<keyword evidence="2" id="KW-0812">Transmembrane</keyword>
<dbReference type="InterPro" id="IPR048126">
    <property type="entry name" value="Toxin_VasX"/>
</dbReference>
<reference evidence="4 5" key="1">
    <citation type="submission" date="2017-12" db="EMBL/GenBank/DDBJ databases">
        <title>Draft genome sequence of Ralstonia pickettii 52.</title>
        <authorList>
            <person name="Zheng B."/>
        </authorList>
    </citation>
    <scope>NUCLEOTIDE SEQUENCE [LARGE SCALE GENOMIC DNA]</scope>
    <source>
        <strain evidence="4 5">52</strain>
    </source>
</reference>
<evidence type="ECO:0000259" key="3">
    <source>
        <dbReference type="Pfam" id="PF20249"/>
    </source>
</evidence>
<accession>A0A2N4TJB3</accession>
<gene>
    <name evidence="4" type="ORF">C0Q88_25580</name>
</gene>
<comment type="caution">
    <text evidence="4">The sequence shown here is derived from an EMBL/GenBank/DDBJ whole genome shotgun (WGS) entry which is preliminary data.</text>
</comment>
<evidence type="ECO:0000313" key="4">
    <source>
        <dbReference type="EMBL" id="PLC39779.1"/>
    </source>
</evidence>
<dbReference type="InterPro" id="IPR046864">
    <property type="entry name" value="VasX_N"/>
</dbReference>
<feature type="compositionally biased region" description="Low complexity" evidence="1">
    <location>
        <begin position="1"/>
        <end position="16"/>
    </location>
</feature>
<dbReference type="EMBL" id="PKQE01000010">
    <property type="protein sequence ID" value="PLC39779.1"/>
    <property type="molecule type" value="Genomic_DNA"/>
</dbReference>
<feature type="transmembrane region" description="Helical" evidence="2">
    <location>
        <begin position="887"/>
        <end position="906"/>
    </location>
</feature>
<organism evidence="4 5">
    <name type="scientific">Ralstonia pickettii</name>
    <name type="common">Burkholderia pickettii</name>
    <dbReference type="NCBI Taxonomy" id="329"/>
    <lineage>
        <taxon>Bacteria</taxon>
        <taxon>Pseudomonadati</taxon>
        <taxon>Pseudomonadota</taxon>
        <taxon>Betaproteobacteria</taxon>
        <taxon>Burkholderiales</taxon>
        <taxon>Burkholderiaceae</taxon>
        <taxon>Ralstonia</taxon>
    </lineage>
</organism>
<evidence type="ECO:0000256" key="1">
    <source>
        <dbReference type="SAM" id="MobiDB-lite"/>
    </source>
</evidence>
<proteinExistence type="predicted"/>
<feature type="region of interest" description="Disordered" evidence="1">
    <location>
        <begin position="1"/>
        <end position="21"/>
    </location>
</feature>
<evidence type="ECO:0000313" key="5">
    <source>
        <dbReference type="Proteomes" id="UP000234456"/>
    </source>
</evidence>
<feature type="transmembrane region" description="Helical" evidence="2">
    <location>
        <begin position="854"/>
        <end position="875"/>
    </location>
</feature>
<feature type="domain" description="Toxin VasX N-terminal region" evidence="3">
    <location>
        <begin position="42"/>
        <end position="197"/>
    </location>
</feature>
<dbReference type="Proteomes" id="UP000234456">
    <property type="component" value="Unassembled WGS sequence"/>
</dbReference>
<dbReference type="RefSeq" id="WP_102067679.1">
    <property type="nucleotide sequence ID" value="NZ_PKQE01000010.1"/>
</dbReference>
<sequence length="1085" mass="118131">MATTPATAAKTTAPAPGNGAQAIKKNAQTAQKCAPNNKTGKCGFCERDGYPILPVRYAVLPNYVAASGVKPLSAVSTLDAFDSQKLKANKYALRILRKGFVHVYLGKAGMWQSYVVTEDGYLRVLADPDDPDWKTERPLTEACKRAGDNIPASFITIPHGYEKVWIAFSENVWNSTVRGKYEGDPAKRMQLCEIKKVASNPDATKHCFEIGPDNTRLHEMVFEYVAQDQEYLARRGYSGGLWDQRGNQATKKNNAWQSLHGNFARSGQSAALTGYAKNVADKRKATGKPGKIAAFAVHDPVGIVKELNGHIHDRVEWRQAYNTAVARPLFVSQAIVGLKKQIETATKSAIEEDEAKRKVPDTVSETYIFPDDLPSQTQRTTVTTTRAERVSTQQKKTWDKLKDSYNEGEREKFEQRYTNQMCEFANQISDCDQDWATWARTAEWKTWLGDYDTEKLHENTKLMAMCAPALAGGPQGGAGIKLWDEWLSNHKDAANPTGFTIPYAAIAGGRKDLLTAMLPSGSDLNKGDKLHDTLKAILASDEVDGPKRFKRLMDTKVQVAASHLVAAVNGAVSQLADKAADAVDTKVKMAVQAALRLYANVSPVFIQVKMTIGQYVDLLNEFSRKGAAAGKKFADVSGRKVRSVLIGGMLSIPNAKVRDTIIEVTIWTLEKADELKKDIEAVIAKAKREAVDLTGHAASALKIAAVTLSRDAVQILRPLERSVALLPGAAKNLGRSLLTKSLRGIGASGEPLLALSSLVLQGWAFRDARKQMDATLGEQGGWEAKLPVVSATLGFIGASFELTGATLKAFGATVGEKLIKAGAALGALSLLVDGIQAAFSAVRAFRQGESKAGWAYAGAAATFVAGAAIGFLTGFSSALTGAFVLGPLGWILLLTAIGIGLIWYAVNAERTPVEIWLDRCYWGKGQRKEGKWTDAQVNDEIADLNALVLGLGVELGFNDDWRERVTGFDTLKVKLTFPSYDSKRSVYEWKVKAIDGRGGAELIMAGGEDPDVLPEFKAMPSKIIDTSSRYRNRQGTAQRGAGSYTIEESIEVNTEIFKKAQIEVKYWPDKSDPEGWAEKLMTVSD</sequence>
<dbReference type="AlphaFoldDB" id="A0A2N4TJB3"/>
<dbReference type="Pfam" id="PF20249">
    <property type="entry name" value="VasX_N"/>
    <property type="match status" value="1"/>
</dbReference>
<protein>
    <recommendedName>
        <fullName evidence="3">Toxin VasX N-terminal region domain-containing protein</fullName>
    </recommendedName>
</protein>
<dbReference type="CDD" id="cd20707">
    <property type="entry name" value="MIX_III"/>
    <property type="match status" value="1"/>
</dbReference>
<keyword evidence="2" id="KW-0472">Membrane</keyword>
<dbReference type="OrthoDB" id="8664525at2"/>